<dbReference type="GO" id="GO:0007019">
    <property type="term" value="P:microtubule depolymerization"/>
    <property type="evidence" value="ECO:0007669"/>
    <property type="project" value="EnsemblFungi"/>
</dbReference>
<evidence type="ECO:0000256" key="2">
    <source>
        <dbReference type="ARBA" id="ARBA00010729"/>
    </source>
</evidence>
<keyword evidence="4" id="KW-0132">Cell division</keyword>
<keyword evidence="14" id="KW-1185">Reference proteome</keyword>
<feature type="region of interest" description="Disordered" evidence="10">
    <location>
        <begin position="108"/>
        <end position="182"/>
    </location>
</feature>
<dbReference type="RefSeq" id="XP_022457148.1">
    <property type="nucleotide sequence ID" value="XM_022605706.1"/>
</dbReference>
<evidence type="ECO:0000256" key="5">
    <source>
        <dbReference type="ARBA" id="ARBA00022701"/>
    </source>
</evidence>
<evidence type="ECO:0000256" key="1">
    <source>
        <dbReference type="ARBA" id="ARBA00004245"/>
    </source>
</evidence>
<dbReference type="GO" id="GO:0007020">
    <property type="term" value="P:microtubule nucleation"/>
    <property type="evidence" value="ECO:0007669"/>
    <property type="project" value="EnsemblFungi"/>
</dbReference>
<feature type="compositionally biased region" description="Low complexity" evidence="10">
    <location>
        <begin position="131"/>
        <end position="162"/>
    </location>
</feature>
<reference evidence="13" key="2">
    <citation type="submission" date="2014-02" db="EMBL/GenBank/DDBJ databases">
        <title>Complete DNA sequence of /Kuraishia capsulata/ illustrates novel genomic features among budding yeasts (/Saccharomycotina/).</title>
        <authorList>
            <person name="Morales L."/>
            <person name="Noel B."/>
            <person name="Porcel B."/>
            <person name="Marcet-Houben M."/>
            <person name="Hullo M-F."/>
            <person name="Sacerdot C."/>
            <person name="Tekaia F."/>
            <person name="Leh-Louis V."/>
            <person name="Despons L."/>
            <person name="Khanna V."/>
            <person name="Aury J-M."/>
            <person name="Barbe V."/>
            <person name="Couloux A."/>
            <person name="Labadie K."/>
            <person name="Pelletier E."/>
            <person name="Souciet J-L."/>
            <person name="Boekhout T."/>
            <person name="Gabaldon T."/>
            <person name="Wincker P."/>
            <person name="Dujon B."/>
        </authorList>
    </citation>
    <scope>NUCLEOTIDE SEQUENCE</scope>
    <source>
        <strain evidence="13">CBS 1993</strain>
    </source>
</reference>
<dbReference type="PROSITE" id="PS51230">
    <property type="entry name" value="EB1_C"/>
    <property type="match status" value="1"/>
</dbReference>
<feature type="domain" description="EB1 C-terminal" evidence="12">
    <location>
        <begin position="192"/>
        <end position="270"/>
    </location>
</feature>
<organism evidence="13 14">
    <name type="scientific">Kuraishia capsulata CBS 1993</name>
    <dbReference type="NCBI Taxonomy" id="1382522"/>
    <lineage>
        <taxon>Eukaryota</taxon>
        <taxon>Fungi</taxon>
        <taxon>Dikarya</taxon>
        <taxon>Ascomycota</taxon>
        <taxon>Saccharomycotina</taxon>
        <taxon>Pichiomycetes</taxon>
        <taxon>Pichiales</taxon>
        <taxon>Pichiaceae</taxon>
        <taxon>Kuraishia</taxon>
    </lineage>
</organism>
<evidence type="ECO:0000256" key="7">
    <source>
        <dbReference type="ARBA" id="ARBA00023212"/>
    </source>
</evidence>
<accession>W6MGW9</accession>
<dbReference type="HOGENOM" id="CLU_041744_2_0_1"/>
<feature type="domain" description="Calponin-homology (CH)" evidence="11">
    <location>
        <begin position="3"/>
        <end position="104"/>
    </location>
</feature>
<dbReference type="SUPFAM" id="SSF47576">
    <property type="entry name" value="Calponin-homology domain, CH-domain"/>
    <property type="match status" value="1"/>
</dbReference>
<protein>
    <recommendedName>
        <fullName evidence="15">Calponin-homology (CH) domain-containing protein</fullName>
    </recommendedName>
</protein>
<gene>
    <name evidence="13" type="ORF">KUCA_T00001103001</name>
</gene>
<evidence type="ECO:0000256" key="3">
    <source>
        <dbReference type="ARBA" id="ARBA00022490"/>
    </source>
</evidence>
<dbReference type="GO" id="GO:0030543">
    <property type="term" value="P:2-micrometer plasmid partitioning"/>
    <property type="evidence" value="ECO:0007669"/>
    <property type="project" value="EnsemblFungi"/>
</dbReference>
<dbReference type="GO" id="GO:0051301">
    <property type="term" value="P:cell division"/>
    <property type="evidence" value="ECO:0007669"/>
    <property type="project" value="UniProtKB-KW"/>
</dbReference>
<dbReference type="InterPro" id="IPR036872">
    <property type="entry name" value="CH_dom_sf"/>
</dbReference>
<dbReference type="GO" id="GO:0030473">
    <property type="term" value="P:nuclear migration along microtubule"/>
    <property type="evidence" value="ECO:0007669"/>
    <property type="project" value="EnsemblFungi"/>
</dbReference>
<evidence type="ECO:0000256" key="10">
    <source>
        <dbReference type="SAM" id="MobiDB-lite"/>
    </source>
</evidence>
<dbReference type="InterPro" id="IPR001715">
    <property type="entry name" value="CH_dom"/>
</dbReference>
<dbReference type="GO" id="GO:0035371">
    <property type="term" value="C:microtubule plus-end"/>
    <property type="evidence" value="ECO:0007669"/>
    <property type="project" value="EnsemblFungi"/>
</dbReference>
<dbReference type="Proteomes" id="UP000019384">
    <property type="component" value="Unassembled WGS sequence"/>
</dbReference>
<evidence type="ECO:0000256" key="8">
    <source>
        <dbReference type="ARBA" id="ARBA00023306"/>
    </source>
</evidence>
<evidence type="ECO:0000313" key="13">
    <source>
        <dbReference type="EMBL" id="CDK25136.1"/>
    </source>
</evidence>
<evidence type="ECO:0008006" key="15">
    <source>
        <dbReference type="Google" id="ProtNLM"/>
    </source>
</evidence>
<dbReference type="InterPro" id="IPR027328">
    <property type="entry name" value="MAPRE"/>
</dbReference>
<dbReference type="GO" id="GO:0005881">
    <property type="term" value="C:cytoplasmic microtubule"/>
    <property type="evidence" value="ECO:0007669"/>
    <property type="project" value="EnsemblFungi"/>
</dbReference>
<dbReference type="GeneID" id="34518536"/>
<name>W6MGW9_9ASCO</name>
<comment type="similarity">
    <text evidence="2">Belongs to the MAPRE family.</text>
</comment>
<comment type="subcellular location">
    <subcellularLocation>
        <location evidence="1">Cytoplasm</location>
        <location evidence="1">Cytoskeleton</location>
    </subcellularLocation>
</comment>
<sequence length="288" mass="32643">MFGESRTELVAWINQVFGLEYSKVEQCGTGAVYCLIFDSIYQDLPMNKVNFNPTTEYHNVNNFKILQAGFTRHHISRAIPVDRLVKCRLQDNLEFLQWMKKFWTENKDESPYDPVARRNESVTRSSSTMPSLRVLSGSRRSSLANGPSSSMAAPAAATPNGGHLSVLKPRNPSLSNANAGQRIVSSSTLQKEVVSLRNQLGSTNDELENAKDGIFKLEKERDFYFEKLRNIEIICQSITEENEDSSRYTVDSLVKEFQEILYSTEEGFDIPSAEPELPEVKMTDEECF</sequence>
<reference evidence="13" key="1">
    <citation type="submission" date="2013-12" db="EMBL/GenBank/DDBJ databases">
        <authorList>
            <person name="Genoscope - CEA"/>
        </authorList>
    </citation>
    <scope>NUCLEOTIDE SEQUENCE</scope>
    <source>
        <strain evidence="13">CBS 1993</strain>
    </source>
</reference>
<evidence type="ECO:0000256" key="4">
    <source>
        <dbReference type="ARBA" id="ARBA00022618"/>
    </source>
</evidence>
<dbReference type="Pfam" id="PF03271">
    <property type="entry name" value="EB1"/>
    <property type="match status" value="1"/>
</dbReference>
<dbReference type="GO" id="GO:0051233">
    <property type="term" value="C:spindle midzone"/>
    <property type="evidence" value="ECO:0007669"/>
    <property type="project" value="EnsemblFungi"/>
</dbReference>
<dbReference type="EMBL" id="HG793125">
    <property type="protein sequence ID" value="CDK25136.1"/>
    <property type="molecule type" value="Genomic_DNA"/>
</dbReference>
<dbReference type="GO" id="GO:0051010">
    <property type="term" value="F:microtubule plus-end binding"/>
    <property type="evidence" value="ECO:0007669"/>
    <property type="project" value="EnsemblFungi"/>
</dbReference>
<dbReference type="InterPro" id="IPR004953">
    <property type="entry name" value="EB1_C"/>
</dbReference>
<dbReference type="GO" id="GO:1904825">
    <property type="term" value="P:protein localization to microtubule plus-end"/>
    <property type="evidence" value="ECO:0007669"/>
    <property type="project" value="EnsemblFungi"/>
</dbReference>
<keyword evidence="5 9" id="KW-0493">Microtubule</keyword>
<dbReference type="GO" id="GO:0007026">
    <property type="term" value="P:negative regulation of microtubule depolymerization"/>
    <property type="evidence" value="ECO:0007669"/>
    <property type="project" value="EnsemblFungi"/>
</dbReference>
<evidence type="ECO:0000313" key="14">
    <source>
        <dbReference type="Proteomes" id="UP000019384"/>
    </source>
</evidence>
<dbReference type="PANTHER" id="PTHR10623">
    <property type="entry name" value="MICROTUBULE-ASSOCIATED PROTEIN RP/EB FAMILY MEMBER"/>
    <property type="match status" value="1"/>
</dbReference>
<keyword evidence="7" id="KW-0206">Cytoskeleton</keyword>
<dbReference type="AlphaFoldDB" id="W6MGW9"/>
<dbReference type="STRING" id="1382522.W6MGW9"/>
<evidence type="ECO:0000259" key="11">
    <source>
        <dbReference type="PROSITE" id="PS50021"/>
    </source>
</evidence>
<dbReference type="FunFam" id="1.10.418.10:FF:000028">
    <property type="entry name" value="RP/EB family microtubule-associated protein"/>
    <property type="match status" value="1"/>
</dbReference>
<dbReference type="GO" id="GO:0072686">
    <property type="term" value="C:mitotic spindle"/>
    <property type="evidence" value="ECO:0007669"/>
    <property type="project" value="EnsemblFungi"/>
</dbReference>
<dbReference type="OrthoDB" id="2119228at2759"/>
<dbReference type="GO" id="GO:0031116">
    <property type="term" value="P:positive regulation of microtubule polymerization"/>
    <property type="evidence" value="ECO:0007669"/>
    <property type="project" value="EnsemblFungi"/>
</dbReference>
<dbReference type="PROSITE" id="PS50021">
    <property type="entry name" value="CH"/>
    <property type="match status" value="1"/>
</dbReference>
<feature type="compositionally biased region" description="Basic and acidic residues" evidence="10">
    <location>
        <begin position="108"/>
        <end position="121"/>
    </location>
</feature>
<keyword evidence="8" id="KW-0131">Cell cycle</keyword>
<keyword evidence="3" id="KW-0963">Cytoplasm</keyword>
<dbReference type="Gene3D" id="1.20.5.1430">
    <property type="match status" value="1"/>
</dbReference>
<evidence type="ECO:0000259" key="12">
    <source>
        <dbReference type="PROSITE" id="PS51230"/>
    </source>
</evidence>
<evidence type="ECO:0000256" key="6">
    <source>
        <dbReference type="ARBA" id="ARBA00022776"/>
    </source>
</evidence>
<evidence type="ECO:0000256" key="9">
    <source>
        <dbReference type="PROSITE-ProRule" id="PRU00576"/>
    </source>
</evidence>
<dbReference type="GO" id="GO:0000922">
    <property type="term" value="C:spindle pole"/>
    <property type="evidence" value="ECO:0007669"/>
    <property type="project" value="EnsemblFungi"/>
</dbReference>
<dbReference type="SUPFAM" id="SSF140612">
    <property type="entry name" value="EB1 dimerisation domain-like"/>
    <property type="match status" value="1"/>
</dbReference>
<dbReference type="GO" id="GO:0007064">
    <property type="term" value="P:mitotic sister chromatid cohesion"/>
    <property type="evidence" value="ECO:0007669"/>
    <property type="project" value="EnsemblFungi"/>
</dbReference>
<feature type="compositionally biased region" description="Polar residues" evidence="10">
    <location>
        <begin position="172"/>
        <end position="182"/>
    </location>
</feature>
<keyword evidence="6" id="KW-0498">Mitosis</keyword>
<dbReference type="GO" id="GO:0031578">
    <property type="term" value="P:mitotic spindle orientation checkpoint signaling"/>
    <property type="evidence" value="ECO:0007669"/>
    <property type="project" value="EnsemblFungi"/>
</dbReference>
<proteinExistence type="inferred from homology"/>
<dbReference type="InterPro" id="IPR036133">
    <property type="entry name" value="EB1_C_sf"/>
</dbReference>
<dbReference type="Gene3D" id="1.10.418.10">
    <property type="entry name" value="Calponin-like domain"/>
    <property type="match status" value="1"/>
</dbReference>